<dbReference type="RefSeq" id="WP_141194785.1">
    <property type="nucleotide sequence ID" value="NZ_FXYF01000002.1"/>
</dbReference>
<keyword evidence="1" id="KW-0472">Membrane</keyword>
<keyword evidence="1" id="KW-0812">Transmembrane</keyword>
<gene>
    <name evidence="2" type="ORF">MAA8898_00783</name>
</gene>
<name>A0A238K1G0_9RHOB</name>
<dbReference type="EMBL" id="FXYF01000002">
    <property type="protein sequence ID" value="SMX36194.1"/>
    <property type="molecule type" value="Genomic_DNA"/>
</dbReference>
<protein>
    <recommendedName>
        <fullName evidence="4">DUF4274 domain-containing protein</fullName>
    </recommendedName>
</protein>
<evidence type="ECO:0000313" key="3">
    <source>
        <dbReference type="Proteomes" id="UP000207598"/>
    </source>
</evidence>
<accession>A0A238K1G0</accession>
<keyword evidence="1" id="KW-1133">Transmembrane helix</keyword>
<organism evidence="2 3">
    <name type="scientific">Maliponia aquimaris</name>
    <dbReference type="NCBI Taxonomy" id="1673631"/>
    <lineage>
        <taxon>Bacteria</taxon>
        <taxon>Pseudomonadati</taxon>
        <taxon>Pseudomonadota</taxon>
        <taxon>Alphaproteobacteria</taxon>
        <taxon>Rhodobacterales</taxon>
        <taxon>Paracoccaceae</taxon>
        <taxon>Maliponia</taxon>
    </lineage>
</organism>
<keyword evidence="3" id="KW-1185">Reference proteome</keyword>
<dbReference type="AlphaFoldDB" id="A0A238K1G0"/>
<feature type="transmembrane region" description="Helical" evidence="1">
    <location>
        <begin position="6"/>
        <end position="27"/>
    </location>
</feature>
<dbReference type="Proteomes" id="UP000207598">
    <property type="component" value="Unassembled WGS sequence"/>
</dbReference>
<evidence type="ECO:0000313" key="2">
    <source>
        <dbReference type="EMBL" id="SMX36194.1"/>
    </source>
</evidence>
<proteinExistence type="predicted"/>
<evidence type="ECO:0008006" key="4">
    <source>
        <dbReference type="Google" id="ProtNLM"/>
    </source>
</evidence>
<reference evidence="2 3" key="1">
    <citation type="submission" date="2017-05" db="EMBL/GenBank/DDBJ databases">
        <authorList>
            <person name="Song R."/>
            <person name="Chenine A.L."/>
            <person name="Ruprecht R.M."/>
        </authorList>
    </citation>
    <scope>NUCLEOTIDE SEQUENCE [LARGE SCALE GENOMIC DNA]</scope>
    <source>
        <strain evidence="2 3">CECT 8898</strain>
    </source>
</reference>
<sequence length="359" mass="40417">MKDGGNLLFVFYALGLTVWIGILVIVFRVLHEMRAAAAVERALSDIGFNPREVYNESLKVLESHSGAWRTAVSGGKPGKTEGDMSQEPLAALFFFVNQAGSEGLSDLKPDFFVRQRLEPVSVLQLRAIQLFVASAELPEAEYQEVRRQMSRRQRNSADKIRSSWHGRISARMKGVAQTKVALEEQSRQADLWRQERANPALGQNLTDWLCAQSPDVWHELCISIDWPGSAAAELVPFVEWLIARPDVDRGSVLVLLAQAVGDAIDTESYEVHDCARNRVWMKAAHDGLRNGFYAPMQLAIPPLGRQFAEILFEPERACAWALPQMDLDQTPTRPHHSEYVFIDNRPVESLETWKAKRSP</sequence>
<evidence type="ECO:0000256" key="1">
    <source>
        <dbReference type="SAM" id="Phobius"/>
    </source>
</evidence>
<dbReference type="OrthoDB" id="7431744at2"/>